<gene>
    <name evidence="2" type="ORF">PS854_00297</name>
</gene>
<dbReference type="InterPro" id="IPR003779">
    <property type="entry name" value="CMD-like"/>
</dbReference>
<dbReference type="Pfam" id="PF02627">
    <property type="entry name" value="CMD"/>
    <property type="match status" value="1"/>
</dbReference>
<dbReference type="SUPFAM" id="SSF69118">
    <property type="entry name" value="AhpD-like"/>
    <property type="match status" value="1"/>
</dbReference>
<evidence type="ECO:0000313" key="3">
    <source>
        <dbReference type="Proteomes" id="UP000327111"/>
    </source>
</evidence>
<protein>
    <recommendedName>
        <fullName evidence="1">Carboxymuconolactone decarboxylase-like domain-containing protein</fullName>
    </recommendedName>
</protein>
<dbReference type="EMBL" id="CABVIF010000001">
    <property type="protein sequence ID" value="VVO51204.1"/>
    <property type="molecule type" value="Genomic_DNA"/>
</dbReference>
<evidence type="ECO:0000313" key="2">
    <source>
        <dbReference type="EMBL" id="VVO51204.1"/>
    </source>
</evidence>
<dbReference type="NCBIfam" id="TIGR00778">
    <property type="entry name" value="ahpD_dom"/>
    <property type="match status" value="1"/>
</dbReference>
<evidence type="ECO:0000259" key="1">
    <source>
        <dbReference type="Pfam" id="PF02627"/>
    </source>
</evidence>
<accession>A0A5E7GIA5</accession>
<dbReference type="Proteomes" id="UP000327111">
    <property type="component" value="Unassembled WGS sequence"/>
</dbReference>
<dbReference type="RefSeq" id="WP_150731959.1">
    <property type="nucleotide sequence ID" value="NZ_CABVIF010000001.1"/>
</dbReference>
<dbReference type="GO" id="GO:0051920">
    <property type="term" value="F:peroxiredoxin activity"/>
    <property type="evidence" value="ECO:0007669"/>
    <property type="project" value="InterPro"/>
</dbReference>
<name>A0A5E7GIA5_PSEFL</name>
<dbReference type="PANTHER" id="PTHR35446:SF3">
    <property type="entry name" value="CMD DOMAIN-CONTAINING PROTEIN"/>
    <property type="match status" value="1"/>
</dbReference>
<organism evidence="2 3">
    <name type="scientific">Pseudomonas fluorescens</name>
    <dbReference type="NCBI Taxonomy" id="294"/>
    <lineage>
        <taxon>Bacteria</taxon>
        <taxon>Pseudomonadati</taxon>
        <taxon>Pseudomonadota</taxon>
        <taxon>Gammaproteobacteria</taxon>
        <taxon>Pseudomonadales</taxon>
        <taxon>Pseudomonadaceae</taxon>
        <taxon>Pseudomonas</taxon>
    </lineage>
</organism>
<feature type="domain" description="Carboxymuconolactone decarboxylase-like" evidence="1">
    <location>
        <begin position="42"/>
        <end position="102"/>
    </location>
</feature>
<dbReference type="Gene3D" id="1.20.1290.10">
    <property type="entry name" value="AhpD-like"/>
    <property type="match status" value="1"/>
</dbReference>
<reference evidence="2 3" key="1">
    <citation type="submission" date="2019-09" db="EMBL/GenBank/DDBJ databases">
        <authorList>
            <person name="Chandra G."/>
            <person name="Truman W A."/>
        </authorList>
    </citation>
    <scope>NUCLEOTIDE SEQUENCE [LARGE SCALE GENOMIC DNA]</scope>
    <source>
        <strain evidence="2">PS854</strain>
    </source>
</reference>
<dbReference type="AlphaFoldDB" id="A0A5E7GIA5"/>
<sequence>MARFESVSAAQATGATAEVYTGIKQALGKVPNAYATLGTLAPEALKAMLAADKVLASGPLSKPDQETVKLVVSELAGCDYCVAAHSMVGKLVGLSVDNLHQIRDGQPTGDARRDALVAFIRFIVLNPGTLPATQIEALQDAGYSGEDVVHIALAISVITFTNVFNRINDTVLDFPKPQ</sequence>
<dbReference type="InterPro" id="IPR004675">
    <property type="entry name" value="AhpD_core"/>
</dbReference>
<dbReference type="PANTHER" id="PTHR35446">
    <property type="entry name" value="SI:CH211-175M2.5"/>
    <property type="match status" value="1"/>
</dbReference>
<dbReference type="InterPro" id="IPR029032">
    <property type="entry name" value="AhpD-like"/>
</dbReference>
<proteinExistence type="predicted"/>